<proteinExistence type="predicted"/>
<dbReference type="AlphaFoldDB" id="A0A645GTU3"/>
<gene>
    <name evidence="1" type="ORF">SDC9_176845</name>
</gene>
<comment type="caution">
    <text evidence="1">The sequence shown here is derived from an EMBL/GenBank/DDBJ whole genome shotgun (WGS) entry which is preliminary data.</text>
</comment>
<name>A0A645GTU3_9ZZZZ</name>
<evidence type="ECO:0000313" key="1">
    <source>
        <dbReference type="EMBL" id="MPN29392.1"/>
    </source>
</evidence>
<dbReference type="EMBL" id="VSSQ01080068">
    <property type="protein sequence ID" value="MPN29392.1"/>
    <property type="molecule type" value="Genomic_DNA"/>
</dbReference>
<protein>
    <submittedName>
        <fullName evidence="1">Uncharacterized protein</fullName>
    </submittedName>
</protein>
<reference evidence="1" key="1">
    <citation type="submission" date="2019-08" db="EMBL/GenBank/DDBJ databases">
        <authorList>
            <person name="Kucharzyk K."/>
            <person name="Murdoch R.W."/>
            <person name="Higgins S."/>
            <person name="Loffler F."/>
        </authorList>
    </citation>
    <scope>NUCLEOTIDE SEQUENCE</scope>
</reference>
<organism evidence="1">
    <name type="scientific">bioreactor metagenome</name>
    <dbReference type="NCBI Taxonomy" id="1076179"/>
    <lineage>
        <taxon>unclassified sequences</taxon>
        <taxon>metagenomes</taxon>
        <taxon>ecological metagenomes</taxon>
    </lineage>
</organism>
<sequence length="117" mass="12829">MGRTPVALRACFEIVAVPIVGPWRYIPVGRHSLLAIVKPRRRSSPLKIIPSLRRELGKYITSGPPVDFHGAGIDRALRIGKVVRGKHPGIRPGIHIGSGPGFVCFINIIRSFSLSYI</sequence>
<accession>A0A645GTU3</accession>